<protein>
    <submittedName>
        <fullName evidence="1">Uncharacterized protein</fullName>
    </submittedName>
</protein>
<dbReference type="KEGG" id="agv:OJF2_16870"/>
<organism evidence="1 2">
    <name type="scientific">Aquisphaera giovannonii</name>
    <dbReference type="NCBI Taxonomy" id="406548"/>
    <lineage>
        <taxon>Bacteria</taxon>
        <taxon>Pseudomonadati</taxon>
        <taxon>Planctomycetota</taxon>
        <taxon>Planctomycetia</taxon>
        <taxon>Isosphaerales</taxon>
        <taxon>Isosphaeraceae</taxon>
        <taxon>Aquisphaera</taxon>
    </lineage>
</organism>
<dbReference type="AlphaFoldDB" id="A0A5B9VZT2"/>
<proteinExistence type="predicted"/>
<dbReference type="EMBL" id="CP042997">
    <property type="protein sequence ID" value="QEH33190.1"/>
    <property type="molecule type" value="Genomic_DNA"/>
</dbReference>
<evidence type="ECO:0000313" key="1">
    <source>
        <dbReference type="EMBL" id="QEH33190.1"/>
    </source>
</evidence>
<sequence>MTLASVTTESGSLGVGIARPTSAGRAVATEDVGAVGAAIPAASEAGGAPGVVATGTVEAARASIAPRRSGESPAGEIDAFAVAAGVAVVAAP</sequence>
<dbReference type="Proteomes" id="UP000324233">
    <property type="component" value="Chromosome"/>
</dbReference>
<gene>
    <name evidence="1" type="ORF">OJF2_16870</name>
</gene>
<evidence type="ECO:0000313" key="2">
    <source>
        <dbReference type="Proteomes" id="UP000324233"/>
    </source>
</evidence>
<keyword evidence="2" id="KW-1185">Reference proteome</keyword>
<accession>A0A5B9VZT2</accession>
<reference evidence="1 2" key="1">
    <citation type="submission" date="2019-08" db="EMBL/GenBank/DDBJ databases">
        <title>Deep-cultivation of Planctomycetes and their phenomic and genomic characterization uncovers novel biology.</title>
        <authorList>
            <person name="Wiegand S."/>
            <person name="Jogler M."/>
            <person name="Boedeker C."/>
            <person name="Pinto D."/>
            <person name="Vollmers J."/>
            <person name="Rivas-Marin E."/>
            <person name="Kohn T."/>
            <person name="Peeters S.H."/>
            <person name="Heuer A."/>
            <person name="Rast P."/>
            <person name="Oberbeckmann S."/>
            <person name="Bunk B."/>
            <person name="Jeske O."/>
            <person name="Meyerdierks A."/>
            <person name="Storesund J.E."/>
            <person name="Kallscheuer N."/>
            <person name="Luecker S."/>
            <person name="Lage O.M."/>
            <person name="Pohl T."/>
            <person name="Merkel B.J."/>
            <person name="Hornburger P."/>
            <person name="Mueller R.-W."/>
            <person name="Bruemmer F."/>
            <person name="Labrenz M."/>
            <person name="Spormann A.M."/>
            <person name="Op den Camp H."/>
            <person name="Overmann J."/>
            <person name="Amann R."/>
            <person name="Jetten M.S.M."/>
            <person name="Mascher T."/>
            <person name="Medema M.H."/>
            <person name="Devos D.P."/>
            <person name="Kaster A.-K."/>
            <person name="Ovreas L."/>
            <person name="Rohde M."/>
            <person name="Galperin M.Y."/>
            <person name="Jogler C."/>
        </authorList>
    </citation>
    <scope>NUCLEOTIDE SEQUENCE [LARGE SCALE GENOMIC DNA]</scope>
    <source>
        <strain evidence="1 2">OJF2</strain>
    </source>
</reference>
<name>A0A5B9VZT2_9BACT</name>